<keyword evidence="5 7" id="KW-0472">Membrane</keyword>
<evidence type="ECO:0000256" key="4">
    <source>
        <dbReference type="ARBA" id="ARBA00022989"/>
    </source>
</evidence>
<evidence type="ECO:0000313" key="11">
    <source>
        <dbReference type="Proteomes" id="UP000538292"/>
    </source>
</evidence>
<organism evidence="10 11">
    <name type="scientific">Thermoactinomyces mirandus</name>
    <dbReference type="NCBI Taxonomy" id="2756294"/>
    <lineage>
        <taxon>Bacteria</taxon>
        <taxon>Bacillati</taxon>
        <taxon>Bacillota</taxon>
        <taxon>Bacilli</taxon>
        <taxon>Bacillales</taxon>
        <taxon>Thermoactinomycetaceae</taxon>
        <taxon>Thermoactinomyces</taxon>
    </lineage>
</organism>
<dbReference type="InterPro" id="IPR025857">
    <property type="entry name" value="MacB_PCD"/>
</dbReference>
<feature type="transmembrane region" description="Helical" evidence="7">
    <location>
        <begin position="359"/>
        <end position="379"/>
    </location>
</feature>
<feature type="transmembrane region" description="Helical" evidence="7">
    <location>
        <begin position="317"/>
        <end position="339"/>
    </location>
</feature>
<feature type="domain" description="MacB-like periplasmic core" evidence="9">
    <location>
        <begin position="21"/>
        <end position="236"/>
    </location>
</feature>
<comment type="similarity">
    <text evidence="6">Belongs to the ABC-4 integral membrane protein family.</text>
</comment>
<feature type="transmembrane region" description="Helical" evidence="7">
    <location>
        <begin position="21"/>
        <end position="42"/>
    </location>
</feature>
<evidence type="ECO:0000256" key="3">
    <source>
        <dbReference type="ARBA" id="ARBA00022692"/>
    </source>
</evidence>
<evidence type="ECO:0000256" key="5">
    <source>
        <dbReference type="ARBA" id="ARBA00023136"/>
    </source>
</evidence>
<name>A0A7W2AS20_9BACL</name>
<dbReference type="GO" id="GO:0005886">
    <property type="term" value="C:plasma membrane"/>
    <property type="evidence" value="ECO:0007669"/>
    <property type="project" value="UniProtKB-SubCell"/>
</dbReference>
<feature type="domain" description="ABC3 transporter permease C-terminal" evidence="8">
    <location>
        <begin position="276"/>
        <end position="389"/>
    </location>
</feature>
<dbReference type="EMBL" id="JACEOL010000062">
    <property type="protein sequence ID" value="MBA4603589.1"/>
    <property type="molecule type" value="Genomic_DNA"/>
</dbReference>
<gene>
    <name evidence="10" type="ORF">H2C83_15055</name>
</gene>
<evidence type="ECO:0000256" key="1">
    <source>
        <dbReference type="ARBA" id="ARBA00004651"/>
    </source>
</evidence>
<reference evidence="10 11" key="1">
    <citation type="submission" date="2020-07" db="EMBL/GenBank/DDBJ databases">
        <title>Thermoactinomyces phylogeny.</title>
        <authorList>
            <person name="Dunlap C."/>
        </authorList>
    </citation>
    <scope>NUCLEOTIDE SEQUENCE [LARGE SCALE GENOMIC DNA]</scope>
    <source>
        <strain evidence="10 11">AMNI-1</strain>
    </source>
</reference>
<keyword evidence="3 7" id="KW-0812">Transmembrane</keyword>
<evidence type="ECO:0000259" key="8">
    <source>
        <dbReference type="Pfam" id="PF02687"/>
    </source>
</evidence>
<keyword evidence="11" id="KW-1185">Reference proteome</keyword>
<dbReference type="PANTHER" id="PTHR30572">
    <property type="entry name" value="MEMBRANE COMPONENT OF TRANSPORTER-RELATED"/>
    <property type="match status" value="1"/>
</dbReference>
<dbReference type="Proteomes" id="UP000538292">
    <property type="component" value="Unassembled WGS sequence"/>
</dbReference>
<sequence>MIFWENIRMALDAIFAHKMRSILTILGIVIGVSSVIVIVAIGQGGAAKLSKSFTGRSNSIIIIPSSEMLKKSGGVISPDFFTQEDIQELQHIDDVESVVIKYFETATVFYQKQNAEGIMVVGINSNDTLEEENIEVVRGRSFETSDYGGNCVALMSLEMEKQLFKERNGIEKIIRIKNQPIEVIGIVEKKDDSLMMNTAGVYMPDKAWTKVFGKSNISQLTLRIKKPDAIKRAGNKAIEILNKNHNTQGDYEVQNLEEIEKGIEVVTNTMTIVIGSIAGISLLVGGVGIMNIMLVSVTERTQEIGIRLALGATRSNILIQFLTEAITLSLLGGIVGLLIGTGVSNLINLFTPFPTLVSFPVAVGTLLFSVILGIVFGILPAEKASKLDPIQCLNRN</sequence>
<protein>
    <submittedName>
        <fullName evidence="10">ABC transporter permease</fullName>
    </submittedName>
</protein>
<evidence type="ECO:0000256" key="6">
    <source>
        <dbReference type="ARBA" id="ARBA00038076"/>
    </source>
</evidence>
<dbReference type="Pfam" id="PF02687">
    <property type="entry name" value="FtsX"/>
    <property type="match status" value="1"/>
</dbReference>
<dbReference type="AlphaFoldDB" id="A0A7W2AS20"/>
<dbReference type="Pfam" id="PF12704">
    <property type="entry name" value="MacB_PCD"/>
    <property type="match status" value="1"/>
</dbReference>
<keyword evidence="2" id="KW-1003">Cell membrane</keyword>
<comment type="subcellular location">
    <subcellularLocation>
        <location evidence="1">Cell membrane</location>
        <topology evidence="1">Multi-pass membrane protein</topology>
    </subcellularLocation>
</comment>
<dbReference type="PANTHER" id="PTHR30572:SF4">
    <property type="entry name" value="ABC TRANSPORTER PERMEASE YTRF"/>
    <property type="match status" value="1"/>
</dbReference>
<keyword evidence="4 7" id="KW-1133">Transmembrane helix</keyword>
<evidence type="ECO:0000256" key="7">
    <source>
        <dbReference type="SAM" id="Phobius"/>
    </source>
</evidence>
<evidence type="ECO:0000256" key="2">
    <source>
        <dbReference type="ARBA" id="ARBA00022475"/>
    </source>
</evidence>
<dbReference type="RefSeq" id="WP_181742065.1">
    <property type="nucleotide sequence ID" value="NZ_JACEOL010000062.1"/>
</dbReference>
<evidence type="ECO:0000259" key="9">
    <source>
        <dbReference type="Pfam" id="PF12704"/>
    </source>
</evidence>
<comment type="caution">
    <text evidence="10">The sequence shown here is derived from an EMBL/GenBank/DDBJ whole genome shotgun (WGS) entry which is preliminary data.</text>
</comment>
<proteinExistence type="inferred from homology"/>
<accession>A0A7W2AS20</accession>
<dbReference type="InterPro" id="IPR003838">
    <property type="entry name" value="ABC3_permease_C"/>
</dbReference>
<feature type="transmembrane region" description="Helical" evidence="7">
    <location>
        <begin position="272"/>
        <end position="297"/>
    </location>
</feature>
<dbReference type="GO" id="GO:0022857">
    <property type="term" value="F:transmembrane transporter activity"/>
    <property type="evidence" value="ECO:0007669"/>
    <property type="project" value="TreeGrafter"/>
</dbReference>
<dbReference type="InterPro" id="IPR050250">
    <property type="entry name" value="Macrolide_Exporter_MacB"/>
</dbReference>
<evidence type="ECO:0000313" key="10">
    <source>
        <dbReference type="EMBL" id="MBA4603589.1"/>
    </source>
</evidence>